<gene>
    <name evidence="2" type="ORF">PVAP13_6NG077330</name>
</gene>
<evidence type="ECO:0000313" key="3">
    <source>
        <dbReference type="Proteomes" id="UP000823388"/>
    </source>
</evidence>
<sequence>MRGEPNPWKPQTGSSHPFAETKQKDPTEPTPTNPHTLEIIWGGGEEAHPSNAGEDSRCSFTGVKEGKHNLTPPQLRSPVQHANNGELAGTEAKGQKQHPAPWRRRGSEN</sequence>
<keyword evidence="3" id="KW-1185">Reference proteome</keyword>
<proteinExistence type="predicted"/>
<dbReference type="EMBL" id="CM029048">
    <property type="protein sequence ID" value="KAG2577036.1"/>
    <property type="molecule type" value="Genomic_DNA"/>
</dbReference>
<organism evidence="2 3">
    <name type="scientific">Panicum virgatum</name>
    <name type="common">Blackwell switchgrass</name>
    <dbReference type="NCBI Taxonomy" id="38727"/>
    <lineage>
        <taxon>Eukaryota</taxon>
        <taxon>Viridiplantae</taxon>
        <taxon>Streptophyta</taxon>
        <taxon>Embryophyta</taxon>
        <taxon>Tracheophyta</taxon>
        <taxon>Spermatophyta</taxon>
        <taxon>Magnoliopsida</taxon>
        <taxon>Liliopsida</taxon>
        <taxon>Poales</taxon>
        <taxon>Poaceae</taxon>
        <taxon>PACMAD clade</taxon>
        <taxon>Panicoideae</taxon>
        <taxon>Panicodae</taxon>
        <taxon>Paniceae</taxon>
        <taxon>Panicinae</taxon>
        <taxon>Panicum</taxon>
        <taxon>Panicum sect. Hiantes</taxon>
    </lineage>
</organism>
<feature type="region of interest" description="Disordered" evidence="1">
    <location>
        <begin position="1"/>
        <end position="109"/>
    </location>
</feature>
<comment type="caution">
    <text evidence="2">The sequence shown here is derived from an EMBL/GenBank/DDBJ whole genome shotgun (WGS) entry which is preliminary data.</text>
</comment>
<reference evidence="2" key="1">
    <citation type="submission" date="2020-05" db="EMBL/GenBank/DDBJ databases">
        <title>WGS assembly of Panicum virgatum.</title>
        <authorList>
            <person name="Lovell J.T."/>
            <person name="Jenkins J."/>
            <person name="Shu S."/>
            <person name="Juenger T.E."/>
            <person name="Schmutz J."/>
        </authorList>
    </citation>
    <scope>NUCLEOTIDE SEQUENCE</scope>
    <source>
        <strain evidence="2">AP13</strain>
    </source>
</reference>
<name>A0A8T0QV60_PANVG</name>
<dbReference type="Proteomes" id="UP000823388">
    <property type="component" value="Chromosome 6N"/>
</dbReference>
<protein>
    <submittedName>
        <fullName evidence="2">Uncharacterized protein</fullName>
    </submittedName>
</protein>
<accession>A0A8T0QV60</accession>
<evidence type="ECO:0000313" key="2">
    <source>
        <dbReference type="EMBL" id="KAG2577036.1"/>
    </source>
</evidence>
<dbReference type="AlphaFoldDB" id="A0A8T0QV60"/>
<evidence type="ECO:0000256" key="1">
    <source>
        <dbReference type="SAM" id="MobiDB-lite"/>
    </source>
</evidence>